<sequence>MMNSNDQPPSPGSLDFQPRRANDKAMLSRLANVEKNLPVVKTTVEVIRSNYVTKGDLAIEVGKVNDRIAMVNENMAREFSNVHEKIAKVSENMAREFANVHEKIAKTNETMVREFSKANDFSVREFSKINEISVREFSKVNEFTVRETAKANENTSNLRAEMHGEFTRYTRRVIGAMIVICSSLTAAVYFIARNVH</sequence>
<keyword evidence="1" id="KW-0812">Transmembrane</keyword>
<keyword evidence="1" id="KW-0472">Membrane</keyword>
<evidence type="ECO:0008006" key="4">
    <source>
        <dbReference type="Google" id="ProtNLM"/>
    </source>
</evidence>
<dbReference type="RefSeq" id="WP_161071287.1">
    <property type="nucleotide sequence ID" value="NZ_WWCU01000004.1"/>
</dbReference>
<keyword evidence="3" id="KW-1185">Reference proteome</keyword>
<dbReference type="AlphaFoldDB" id="A0A7X4KLB9"/>
<organism evidence="2 3">
    <name type="scientific">Pseudoduganella aquatica</name>
    <dbReference type="NCBI Taxonomy" id="2660641"/>
    <lineage>
        <taxon>Bacteria</taxon>
        <taxon>Pseudomonadati</taxon>
        <taxon>Pseudomonadota</taxon>
        <taxon>Betaproteobacteria</taxon>
        <taxon>Burkholderiales</taxon>
        <taxon>Oxalobacteraceae</taxon>
        <taxon>Telluria group</taxon>
        <taxon>Pseudoduganella</taxon>
    </lineage>
</organism>
<protein>
    <recommendedName>
        <fullName evidence="4">Chemotaxis protein</fullName>
    </recommendedName>
</protein>
<evidence type="ECO:0000313" key="2">
    <source>
        <dbReference type="EMBL" id="MYN06913.1"/>
    </source>
</evidence>
<dbReference type="Proteomes" id="UP000450676">
    <property type="component" value="Unassembled WGS sequence"/>
</dbReference>
<comment type="caution">
    <text evidence="2">The sequence shown here is derived from an EMBL/GenBank/DDBJ whole genome shotgun (WGS) entry which is preliminary data.</text>
</comment>
<reference evidence="2 3" key="1">
    <citation type="submission" date="2019-12" db="EMBL/GenBank/DDBJ databases">
        <title>Novel species isolated from a subtropical stream in China.</title>
        <authorList>
            <person name="Lu H."/>
        </authorList>
    </citation>
    <scope>NUCLEOTIDE SEQUENCE [LARGE SCALE GENOMIC DNA]</scope>
    <source>
        <strain evidence="2 3">FT127W</strain>
    </source>
</reference>
<evidence type="ECO:0000256" key="1">
    <source>
        <dbReference type="SAM" id="Phobius"/>
    </source>
</evidence>
<evidence type="ECO:0000313" key="3">
    <source>
        <dbReference type="Proteomes" id="UP000450676"/>
    </source>
</evidence>
<accession>A0A7X4KLB9</accession>
<proteinExistence type="predicted"/>
<dbReference type="EMBL" id="WWCU01000004">
    <property type="protein sequence ID" value="MYN06913.1"/>
    <property type="molecule type" value="Genomic_DNA"/>
</dbReference>
<gene>
    <name evidence="2" type="ORF">GTP77_06130</name>
</gene>
<keyword evidence="1" id="KW-1133">Transmembrane helix</keyword>
<name>A0A7X4KLB9_9BURK</name>
<feature type="transmembrane region" description="Helical" evidence="1">
    <location>
        <begin position="173"/>
        <end position="192"/>
    </location>
</feature>